<dbReference type="EMBL" id="JACCCF010000001">
    <property type="protein sequence ID" value="NYE42846.1"/>
    <property type="molecule type" value="Genomic_DNA"/>
</dbReference>
<feature type="region of interest" description="Disordered" evidence="1">
    <location>
        <begin position="147"/>
        <end position="176"/>
    </location>
</feature>
<comment type="caution">
    <text evidence="3">The sequence shown here is derived from an EMBL/GenBank/DDBJ whole genome shotgun (WGS) entry which is preliminary data.</text>
</comment>
<organism evidence="3 5">
    <name type="scientific">Streptomyces fulvorobeus</name>
    <dbReference type="NCBI Taxonomy" id="284028"/>
    <lineage>
        <taxon>Bacteria</taxon>
        <taxon>Bacillati</taxon>
        <taxon>Actinomycetota</taxon>
        <taxon>Actinomycetes</taxon>
        <taxon>Kitasatosporales</taxon>
        <taxon>Streptomycetaceae</taxon>
        <taxon>Streptomyces</taxon>
    </lineage>
</organism>
<evidence type="ECO:0000313" key="5">
    <source>
        <dbReference type="Proteomes" id="UP000498980"/>
    </source>
</evidence>
<reference evidence="3 5" key="1">
    <citation type="submission" date="2020-05" db="EMBL/GenBank/DDBJ databases">
        <title>Whole genome shotgun sequence of Streptomyces fulvorobeus NBRC 15897.</title>
        <authorList>
            <person name="Komaki H."/>
            <person name="Tamura T."/>
        </authorList>
    </citation>
    <scope>NUCLEOTIDE SEQUENCE [LARGE SCALE GENOMIC DNA]</scope>
    <source>
        <strain evidence="3 5">NBRC 15897</strain>
    </source>
</reference>
<dbReference type="Gene3D" id="1.10.30.50">
    <property type="match status" value="1"/>
</dbReference>
<evidence type="ECO:0000259" key="2">
    <source>
        <dbReference type="SMART" id="SM00507"/>
    </source>
</evidence>
<gene>
    <name evidence="4" type="ORF">HEB29_003857</name>
    <name evidence="3" type="ORF">Sfulv_40820</name>
</gene>
<dbReference type="EMBL" id="BLWC01000001">
    <property type="protein sequence ID" value="GFM99271.1"/>
    <property type="molecule type" value="Genomic_DNA"/>
</dbReference>
<feature type="compositionally biased region" description="Basic residues" evidence="1">
    <location>
        <begin position="167"/>
        <end position="176"/>
    </location>
</feature>
<feature type="domain" description="HNH nuclease" evidence="2">
    <location>
        <begin position="14"/>
        <end position="68"/>
    </location>
</feature>
<dbReference type="GO" id="GO:0003676">
    <property type="term" value="F:nucleic acid binding"/>
    <property type="evidence" value="ECO:0007669"/>
    <property type="project" value="InterPro"/>
</dbReference>
<dbReference type="Pfam" id="PF01844">
    <property type="entry name" value="HNH"/>
    <property type="match status" value="1"/>
</dbReference>
<dbReference type="RefSeq" id="WP_173315783.1">
    <property type="nucleotide sequence ID" value="NZ_BAAAUE010000009.1"/>
</dbReference>
<protein>
    <recommendedName>
        <fullName evidence="2">HNH nuclease domain-containing protein</fullName>
    </recommendedName>
</protein>
<dbReference type="SMART" id="SM00507">
    <property type="entry name" value="HNHc"/>
    <property type="match status" value="1"/>
</dbReference>
<evidence type="ECO:0000313" key="4">
    <source>
        <dbReference type="EMBL" id="NYE42846.1"/>
    </source>
</evidence>
<evidence type="ECO:0000313" key="3">
    <source>
        <dbReference type="EMBL" id="GFM99271.1"/>
    </source>
</evidence>
<dbReference type="GO" id="GO:0008270">
    <property type="term" value="F:zinc ion binding"/>
    <property type="evidence" value="ECO:0007669"/>
    <property type="project" value="InterPro"/>
</dbReference>
<dbReference type="CDD" id="cd00085">
    <property type="entry name" value="HNHc"/>
    <property type="match status" value="1"/>
</dbReference>
<name>A0A7J0C9V9_9ACTN</name>
<evidence type="ECO:0000313" key="6">
    <source>
        <dbReference type="Proteomes" id="UP000530403"/>
    </source>
</evidence>
<evidence type="ECO:0000256" key="1">
    <source>
        <dbReference type="SAM" id="MobiDB-lite"/>
    </source>
</evidence>
<dbReference type="AlphaFoldDB" id="A0A7J0C9V9"/>
<dbReference type="GO" id="GO:0004519">
    <property type="term" value="F:endonuclease activity"/>
    <property type="evidence" value="ECO:0007669"/>
    <property type="project" value="InterPro"/>
</dbReference>
<dbReference type="InterPro" id="IPR052892">
    <property type="entry name" value="NA-targeting_endonuclease"/>
</dbReference>
<feature type="compositionally biased region" description="Basic and acidic residues" evidence="1">
    <location>
        <begin position="152"/>
        <end position="166"/>
    </location>
</feature>
<dbReference type="Proteomes" id="UP000530403">
    <property type="component" value="Unassembled WGS sequence"/>
</dbReference>
<reference evidence="4 6" key="2">
    <citation type="submission" date="2020-07" db="EMBL/GenBank/DDBJ databases">
        <title>Sequencing the genomes of 1000 actinobacteria strains.</title>
        <authorList>
            <person name="Klenk H.-P."/>
        </authorList>
    </citation>
    <scope>NUCLEOTIDE SEQUENCE [LARGE SCALE GENOMIC DNA]</scope>
    <source>
        <strain evidence="4 6">DSM 41455</strain>
    </source>
</reference>
<dbReference type="Proteomes" id="UP000498980">
    <property type="component" value="Unassembled WGS sequence"/>
</dbReference>
<dbReference type="InterPro" id="IPR003615">
    <property type="entry name" value="HNH_nuc"/>
</dbReference>
<sequence length="194" mass="21718">MRNGHPLNSARRRQRKEQLARRDGQRCAYCALPFVSLREATLDHVVPVSVLRTWSAGALVLACRPCNQAKADRLPLSLALLIVWTYGPDLRDEPRHTPRHTDPTDDTFTANRSVFTDADESSRPGPARLGPGEVNWLLLARLVHAGTAGERSTPDQTKHRQQDRRAVRVGRLAHPRRTARLNTCEQPTDRGVSA</sequence>
<dbReference type="PANTHER" id="PTHR33877">
    <property type="entry name" value="SLL1193 PROTEIN"/>
    <property type="match status" value="1"/>
</dbReference>
<keyword evidence="5" id="KW-1185">Reference proteome</keyword>
<dbReference type="PANTHER" id="PTHR33877:SF1">
    <property type="entry name" value="TYPE IV METHYL-DIRECTED RESTRICTION ENZYME ECOKMCRA"/>
    <property type="match status" value="1"/>
</dbReference>
<dbReference type="InterPro" id="IPR002711">
    <property type="entry name" value="HNH"/>
</dbReference>
<accession>A0A7J0C9V9</accession>
<proteinExistence type="predicted"/>